<keyword evidence="1" id="KW-1133">Transmembrane helix</keyword>
<feature type="transmembrane region" description="Helical" evidence="1">
    <location>
        <begin position="48"/>
        <end position="72"/>
    </location>
</feature>
<dbReference type="EMBL" id="KQ414758">
    <property type="protein sequence ID" value="KOC61568.1"/>
    <property type="molecule type" value="Genomic_DNA"/>
</dbReference>
<evidence type="ECO:0000256" key="1">
    <source>
        <dbReference type="SAM" id="Phobius"/>
    </source>
</evidence>
<evidence type="ECO:0000313" key="3">
    <source>
        <dbReference type="Proteomes" id="UP000053825"/>
    </source>
</evidence>
<keyword evidence="3" id="KW-1185">Reference proteome</keyword>
<dbReference type="AlphaFoldDB" id="A0A0L7QSD9"/>
<gene>
    <name evidence="2" type="ORF">WH47_05172</name>
</gene>
<sequence length="75" mass="8952">MDEINGHCPQGEKASRFRLCRCRRFWCSGLCDYWQQRPDAQSVSHTTYFIASFLSYLSLRFLSIFLFTFLSYTTF</sequence>
<proteinExistence type="predicted"/>
<keyword evidence="1" id="KW-0472">Membrane</keyword>
<dbReference type="Proteomes" id="UP000053825">
    <property type="component" value="Unassembled WGS sequence"/>
</dbReference>
<keyword evidence="1" id="KW-0812">Transmembrane</keyword>
<evidence type="ECO:0000313" key="2">
    <source>
        <dbReference type="EMBL" id="KOC61568.1"/>
    </source>
</evidence>
<protein>
    <submittedName>
        <fullName evidence="2">Uncharacterized protein</fullName>
    </submittedName>
</protein>
<accession>A0A0L7QSD9</accession>
<name>A0A0L7QSD9_9HYME</name>
<reference evidence="2 3" key="1">
    <citation type="submission" date="2015-07" db="EMBL/GenBank/DDBJ databases">
        <title>The genome of Habropoda laboriosa.</title>
        <authorList>
            <person name="Pan H."/>
            <person name="Kapheim K."/>
        </authorList>
    </citation>
    <scope>NUCLEOTIDE SEQUENCE [LARGE SCALE GENOMIC DNA]</scope>
    <source>
        <strain evidence="2">0110345459</strain>
    </source>
</reference>
<organism evidence="2 3">
    <name type="scientific">Habropoda laboriosa</name>
    <dbReference type="NCBI Taxonomy" id="597456"/>
    <lineage>
        <taxon>Eukaryota</taxon>
        <taxon>Metazoa</taxon>
        <taxon>Ecdysozoa</taxon>
        <taxon>Arthropoda</taxon>
        <taxon>Hexapoda</taxon>
        <taxon>Insecta</taxon>
        <taxon>Pterygota</taxon>
        <taxon>Neoptera</taxon>
        <taxon>Endopterygota</taxon>
        <taxon>Hymenoptera</taxon>
        <taxon>Apocrita</taxon>
        <taxon>Aculeata</taxon>
        <taxon>Apoidea</taxon>
        <taxon>Anthophila</taxon>
        <taxon>Apidae</taxon>
        <taxon>Habropoda</taxon>
    </lineage>
</organism>